<dbReference type="GO" id="GO:0015288">
    <property type="term" value="F:porin activity"/>
    <property type="evidence" value="ECO:0007669"/>
    <property type="project" value="TreeGrafter"/>
</dbReference>
<proteinExistence type="predicted"/>
<dbReference type="InterPro" id="IPR005318">
    <property type="entry name" value="OM_porin_bac"/>
</dbReference>
<keyword evidence="1" id="KW-0813">Transport</keyword>
<dbReference type="AlphaFoldDB" id="A0A1W1CAQ3"/>
<keyword evidence="2" id="KW-0732">Signal</keyword>
<organism evidence="3">
    <name type="scientific">hydrothermal vent metagenome</name>
    <dbReference type="NCBI Taxonomy" id="652676"/>
    <lineage>
        <taxon>unclassified sequences</taxon>
        <taxon>metagenomes</taxon>
        <taxon>ecological metagenomes</taxon>
    </lineage>
</organism>
<sequence>MRAGYEIHNLKDNDTFHHGALGGKLHIETAPISSISMGASFYTSNSFDPANNQGLVPFRGEIAHSYTILGEAYLKTVLGKTTLKLGRQEIETPFAQVDDIGMVPNTFEAYILENKDIPDTTLFLGQIQKMSGVDAEVVDQFTRVNGTNNMQILGITYEGIKHFNLNAWYYRLKDAQIDSIAYLEASYAGSFNSMGYGLGIQYAKQTYLQEKDASVYGINASISHEATGLTVGAAYNKADGNAATSGFGGGPFFSNSEYLIIDNAGRNGSQTWFGVEWDASSIGLDGLTLGLSKAILKNENSQKATETDLDISYQINKQIEMHMICSDLDGKNVGEDTAKHLRVFANYHF</sequence>
<evidence type="ECO:0000313" key="3">
    <source>
        <dbReference type="EMBL" id="SFV62803.1"/>
    </source>
</evidence>
<evidence type="ECO:0000256" key="1">
    <source>
        <dbReference type="ARBA" id="ARBA00022448"/>
    </source>
</evidence>
<dbReference type="PANTHER" id="PTHR34596:SF2">
    <property type="entry name" value="CHITOPORIN"/>
    <property type="match status" value="1"/>
</dbReference>
<gene>
    <name evidence="3" type="ORF">MNB_SV-8-161</name>
</gene>
<reference evidence="3" key="1">
    <citation type="submission" date="2016-10" db="EMBL/GenBank/DDBJ databases">
        <authorList>
            <person name="de Groot N.N."/>
        </authorList>
    </citation>
    <scope>NUCLEOTIDE SEQUENCE</scope>
</reference>
<dbReference type="EMBL" id="FPHD01000061">
    <property type="protein sequence ID" value="SFV62803.1"/>
    <property type="molecule type" value="Genomic_DNA"/>
</dbReference>
<dbReference type="Pfam" id="PF03573">
    <property type="entry name" value="OprD"/>
    <property type="match status" value="1"/>
</dbReference>
<accession>A0A1W1CAQ3</accession>
<dbReference type="SUPFAM" id="SSF56935">
    <property type="entry name" value="Porins"/>
    <property type="match status" value="1"/>
</dbReference>
<evidence type="ECO:0000256" key="2">
    <source>
        <dbReference type="ARBA" id="ARBA00022729"/>
    </source>
</evidence>
<name>A0A1W1CAQ3_9ZZZZ</name>
<dbReference type="PANTHER" id="PTHR34596">
    <property type="entry name" value="CHITOPORIN"/>
    <property type="match status" value="1"/>
</dbReference>
<dbReference type="Gene3D" id="2.40.160.10">
    <property type="entry name" value="Porin"/>
    <property type="match status" value="1"/>
</dbReference>
<dbReference type="InterPro" id="IPR023614">
    <property type="entry name" value="Porin_dom_sf"/>
</dbReference>
<protein>
    <submittedName>
        <fullName evidence="3">Uncharacterized protein</fullName>
    </submittedName>
</protein>
<dbReference type="GO" id="GO:0016020">
    <property type="term" value="C:membrane"/>
    <property type="evidence" value="ECO:0007669"/>
    <property type="project" value="InterPro"/>
</dbReference>